<dbReference type="CDD" id="cd18747">
    <property type="entry name" value="PIN_VapC4-5_FitB-like"/>
    <property type="match status" value="1"/>
</dbReference>
<evidence type="ECO:0000256" key="3">
    <source>
        <dbReference type="ARBA" id="ARBA00022722"/>
    </source>
</evidence>
<dbReference type="KEGG" id="tun:J9260_02105"/>
<dbReference type="InterPro" id="IPR050556">
    <property type="entry name" value="Type_II_TA_system_RNase"/>
</dbReference>
<evidence type="ECO:0000256" key="4">
    <source>
        <dbReference type="ARBA" id="ARBA00022723"/>
    </source>
</evidence>
<keyword evidence="10" id="KW-1185">Reference proteome</keyword>
<dbReference type="InterPro" id="IPR002716">
    <property type="entry name" value="PIN_dom"/>
</dbReference>
<reference evidence="9" key="1">
    <citation type="submission" date="2021-04" db="EMBL/GenBank/DDBJ databases">
        <title>Genomics, taxonomy and metabolism of representatives of sulfur bacteria of the genus Thiothrix: Thiothrix fructosivorans QT, Thiothrix unzii A1T and three new species, Thiothrix subterranea sp. nov., Thiothrix litoralis sp. nov. and 'Candidatus Thiothrix anitrata' sp. nov.</title>
        <authorList>
            <person name="Ravin N.V."/>
            <person name="Smolyakov D."/>
            <person name="Rudenko T.S."/>
            <person name="Mardanov A.V."/>
            <person name="Beletsky A.V."/>
            <person name="Markov N.D."/>
            <person name="Fomenkov A.I."/>
            <person name="Roberts R.J."/>
            <person name="Karnachuk O.V."/>
            <person name="Novikov A."/>
            <person name="Grabovich M.Y."/>
        </authorList>
    </citation>
    <scope>NUCLEOTIDE SEQUENCE</scope>
    <source>
        <strain evidence="9">A1</strain>
    </source>
</reference>
<evidence type="ECO:0000256" key="5">
    <source>
        <dbReference type="ARBA" id="ARBA00022801"/>
    </source>
</evidence>
<dbReference type="GO" id="GO:0004518">
    <property type="term" value="F:nuclease activity"/>
    <property type="evidence" value="ECO:0007669"/>
    <property type="project" value="UniProtKB-KW"/>
</dbReference>
<dbReference type="EMBL" id="CP072793">
    <property type="protein sequence ID" value="QTR53905.1"/>
    <property type="molecule type" value="Genomic_DNA"/>
</dbReference>
<evidence type="ECO:0000256" key="1">
    <source>
        <dbReference type="ARBA" id="ARBA00001946"/>
    </source>
</evidence>
<keyword evidence="5" id="KW-0378">Hydrolase</keyword>
<keyword evidence="6" id="KW-0460">Magnesium</keyword>
<evidence type="ECO:0000256" key="6">
    <source>
        <dbReference type="ARBA" id="ARBA00022842"/>
    </source>
</evidence>
<dbReference type="GO" id="GO:0046872">
    <property type="term" value="F:metal ion binding"/>
    <property type="evidence" value="ECO:0007669"/>
    <property type="project" value="UniProtKB-KW"/>
</dbReference>
<evidence type="ECO:0000256" key="7">
    <source>
        <dbReference type="ARBA" id="ARBA00038093"/>
    </source>
</evidence>
<evidence type="ECO:0000313" key="10">
    <source>
        <dbReference type="Proteomes" id="UP000672009"/>
    </source>
</evidence>
<feature type="domain" description="PIN" evidence="8">
    <location>
        <begin position="3"/>
        <end position="128"/>
    </location>
</feature>
<dbReference type="GO" id="GO:0016787">
    <property type="term" value="F:hydrolase activity"/>
    <property type="evidence" value="ECO:0007669"/>
    <property type="project" value="UniProtKB-KW"/>
</dbReference>
<dbReference type="SUPFAM" id="SSF88723">
    <property type="entry name" value="PIN domain-like"/>
    <property type="match status" value="1"/>
</dbReference>
<organism evidence="9 10">
    <name type="scientific">Thiothrix unzii</name>
    <dbReference type="NCBI Taxonomy" id="111769"/>
    <lineage>
        <taxon>Bacteria</taxon>
        <taxon>Pseudomonadati</taxon>
        <taxon>Pseudomonadota</taxon>
        <taxon>Gammaproteobacteria</taxon>
        <taxon>Thiotrichales</taxon>
        <taxon>Thiotrichaceae</taxon>
        <taxon>Thiothrix</taxon>
    </lineage>
</organism>
<keyword evidence="3" id="KW-0540">Nuclease</keyword>
<comment type="similarity">
    <text evidence="7">Belongs to the PINc/VapC protein family.</text>
</comment>
<protein>
    <submittedName>
        <fullName evidence="9">Type II toxin-antitoxin system VapC family toxin</fullName>
    </submittedName>
</protein>
<comment type="cofactor">
    <cofactor evidence="1">
        <name>Mg(2+)</name>
        <dbReference type="ChEBI" id="CHEBI:18420"/>
    </cofactor>
</comment>
<dbReference type="Pfam" id="PF01850">
    <property type="entry name" value="PIN"/>
    <property type="match status" value="1"/>
</dbReference>
<keyword evidence="2" id="KW-1277">Toxin-antitoxin system</keyword>
<dbReference type="PANTHER" id="PTHR33653">
    <property type="entry name" value="RIBONUCLEASE VAPC2"/>
    <property type="match status" value="1"/>
</dbReference>
<dbReference type="Gene3D" id="3.40.50.1010">
    <property type="entry name" value="5'-nuclease"/>
    <property type="match status" value="1"/>
</dbReference>
<accession>A0A975F9I1</accession>
<dbReference type="PANTHER" id="PTHR33653:SF1">
    <property type="entry name" value="RIBONUCLEASE VAPC2"/>
    <property type="match status" value="1"/>
</dbReference>
<evidence type="ECO:0000259" key="8">
    <source>
        <dbReference type="Pfam" id="PF01850"/>
    </source>
</evidence>
<proteinExistence type="inferred from homology"/>
<name>A0A975F9I1_9GAMM</name>
<dbReference type="AlphaFoldDB" id="A0A975F9I1"/>
<dbReference type="InterPro" id="IPR029060">
    <property type="entry name" value="PIN-like_dom_sf"/>
</dbReference>
<sequence>MRYLLDTNILSEQTKPLPDPNVISRLELDGIFACTSATVWHELWHGIHLMPTSQRQQELTDYMTMLVEDGLEILPFCQHAAEWLAQERVRLKRLGLTPSKYDSEIAAVAIVNHLTIVTRNVDDFASFADVRVENWFGL</sequence>
<keyword evidence="4" id="KW-0479">Metal-binding</keyword>
<evidence type="ECO:0000313" key="9">
    <source>
        <dbReference type="EMBL" id="QTR53905.1"/>
    </source>
</evidence>
<dbReference type="RefSeq" id="WP_210219412.1">
    <property type="nucleotide sequence ID" value="NZ_CP072793.1"/>
</dbReference>
<dbReference type="Proteomes" id="UP000672009">
    <property type="component" value="Chromosome"/>
</dbReference>
<evidence type="ECO:0000256" key="2">
    <source>
        <dbReference type="ARBA" id="ARBA00022649"/>
    </source>
</evidence>
<gene>
    <name evidence="9" type="ORF">J9260_02105</name>
</gene>